<organism evidence="2 3">
    <name type="scientific">Populus alba x Populus x berolinensis</name>
    <dbReference type="NCBI Taxonomy" id="444605"/>
    <lineage>
        <taxon>Eukaryota</taxon>
        <taxon>Viridiplantae</taxon>
        <taxon>Streptophyta</taxon>
        <taxon>Embryophyta</taxon>
        <taxon>Tracheophyta</taxon>
        <taxon>Spermatophyta</taxon>
        <taxon>Magnoliopsida</taxon>
        <taxon>eudicotyledons</taxon>
        <taxon>Gunneridae</taxon>
        <taxon>Pentapetalae</taxon>
        <taxon>rosids</taxon>
        <taxon>fabids</taxon>
        <taxon>Malpighiales</taxon>
        <taxon>Salicaceae</taxon>
        <taxon>Saliceae</taxon>
        <taxon>Populus</taxon>
    </lineage>
</organism>
<comment type="caution">
    <text evidence="2">The sequence shown here is derived from an EMBL/GenBank/DDBJ whole genome shotgun (WGS) entry which is preliminary data.</text>
</comment>
<dbReference type="PANTHER" id="PTHR33116:SF78">
    <property type="entry name" value="OS12G0587133 PROTEIN"/>
    <property type="match status" value="1"/>
</dbReference>
<name>A0AAD6M466_9ROSI</name>
<evidence type="ECO:0000256" key="1">
    <source>
        <dbReference type="SAM" id="MobiDB-lite"/>
    </source>
</evidence>
<evidence type="ECO:0000313" key="2">
    <source>
        <dbReference type="EMBL" id="KAJ6977222.1"/>
    </source>
</evidence>
<dbReference type="PANTHER" id="PTHR33116">
    <property type="entry name" value="REVERSE TRANSCRIPTASE ZINC-BINDING DOMAIN-CONTAINING PROTEIN-RELATED-RELATED"/>
    <property type="match status" value="1"/>
</dbReference>
<feature type="region of interest" description="Disordered" evidence="1">
    <location>
        <begin position="1"/>
        <end position="29"/>
    </location>
</feature>
<protein>
    <submittedName>
        <fullName evidence="2">Uncharacterized protein</fullName>
    </submittedName>
</protein>
<gene>
    <name evidence="2" type="ORF">NC653_029197</name>
</gene>
<evidence type="ECO:0000313" key="3">
    <source>
        <dbReference type="Proteomes" id="UP001164929"/>
    </source>
</evidence>
<dbReference type="AlphaFoldDB" id="A0AAD6M466"/>
<reference evidence="2" key="1">
    <citation type="journal article" date="2023" name="Mol. Ecol. Resour.">
        <title>Chromosome-level genome assembly of a triploid poplar Populus alba 'Berolinensis'.</title>
        <authorList>
            <person name="Chen S."/>
            <person name="Yu Y."/>
            <person name="Wang X."/>
            <person name="Wang S."/>
            <person name="Zhang T."/>
            <person name="Zhou Y."/>
            <person name="He R."/>
            <person name="Meng N."/>
            <person name="Wang Y."/>
            <person name="Liu W."/>
            <person name="Liu Z."/>
            <person name="Liu J."/>
            <person name="Guo Q."/>
            <person name="Huang H."/>
            <person name="Sederoff R.R."/>
            <person name="Wang G."/>
            <person name="Qu G."/>
            <person name="Chen S."/>
        </authorList>
    </citation>
    <scope>NUCLEOTIDE SEQUENCE</scope>
    <source>
        <strain evidence="2">SC-2020</strain>
    </source>
</reference>
<dbReference type="Proteomes" id="UP001164929">
    <property type="component" value="Chromosome 12"/>
</dbReference>
<accession>A0AAD6M466</accession>
<sequence length="245" mass="27622">MENLQNQNASSTGTTPTSTNAPASNITQHQLLQDPPRIIKGRVRNTDFNFVINKISRSLADWRGKLLNKAGKLALARSVTTAIPVYPMQNHSFSRFVCASIEKMVRTFIWSNNDSLRGIHLVNWTIVTCSTRNGGLGVRDSRLSNVSLLGKLIWHLFNSPDKLWVGILKHKYLKNTDLFHQSMSTGLASFTRKSTMKTFSYLHDGFVYKLGSGDVSLWYDRWLEEGLSAELILAVHISDIDLRVN</sequence>
<keyword evidence="3" id="KW-1185">Reference proteome</keyword>
<proteinExistence type="predicted"/>
<dbReference type="EMBL" id="JAQIZT010000012">
    <property type="protein sequence ID" value="KAJ6977222.1"/>
    <property type="molecule type" value="Genomic_DNA"/>
</dbReference>